<dbReference type="Proteomes" id="UP000000759">
    <property type="component" value="Chromosome 5"/>
</dbReference>
<dbReference type="InterPro" id="IPR011356">
    <property type="entry name" value="Leucine_aapep/pepB"/>
</dbReference>
<comment type="similarity">
    <text evidence="1">Belongs to the peptidase M17 family.</text>
</comment>
<dbReference type="PROSITE" id="PS00631">
    <property type="entry name" value="CYTOSOL_AP"/>
    <property type="match status" value="1"/>
</dbReference>
<keyword evidence="5" id="KW-0732">Signal</keyword>
<organism evidence="7 8">
    <name type="scientific">Phaeodactylum tricornutum (strain CCAP 1055/1)</name>
    <dbReference type="NCBI Taxonomy" id="556484"/>
    <lineage>
        <taxon>Eukaryota</taxon>
        <taxon>Sar</taxon>
        <taxon>Stramenopiles</taxon>
        <taxon>Ochrophyta</taxon>
        <taxon>Bacillariophyta</taxon>
        <taxon>Bacillariophyceae</taxon>
        <taxon>Bacillariophycidae</taxon>
        <taxon>Naviculales</taxon>
        <taxon>Phaeodactylaceae</taxon>
        <taxon>Phaeodactylum</taxon>
    </lineage>
</organism>
<feature type="signal peptide" evidence="5">
    <location>
        <begin position="1"/>
        <end position="21"/>
    </location>
</feature>
<dbReference type="Gene3D" id="3.40.630.10">
    <property type="entry name" value="Zn peptidases"/>
    <property type="match status" value="1"/>
</dbReference>
<name>B7FVX8_PHATC</name>
<feature type="chain" id="PRO_5002855514" description="Cytosol aminopeptidase domain-containing protein" evidence="5">
    <location>
        <begin position="22"/>
        <end position="545"/>
    </location>
</feature>
<dbReference type="PANTHER" id="PTHR11963">
    <property type="entry name" value="LEUCINE AMINOPEPTIDASE-RELATED"/>
    <property type="match status" value="1"/>
</dbReference>
<keyword evidence="3" id="KW-0645">Protease</keyword>
<evidence type="ECO:0000256" key="3">
    <source>
        <dbReference type="ARBA" id="ARBA00022670"/>
    </source>
</evidence>
<dbReference type="EMBL" id="CM000608">
    <property type="protein sequence ID" value="EEC49705.1"/>
    <property type="molecule type" value="Genomic_DNA"/>
</dbReference>
<dbReference type="GO" id="GO:0030145">
    <property type="term" value="F:manganese ion binding"/>
    <property type="evidence" value="ECO:0007669"/>
    <property type="project" value="InterPro"/>
</dbReference>
<accession>B7FVX8</accession>
<dbReference type="SUPFAM" id="SSF53187">
    <property type="entry name" value="Zn-dependent exopeptidases"/>
    <property type="match status" value="1"/>
</dbReference>
<dbReference type="InParanoid" id="B7FVX8"/>
<evidence type="ECO:0000256" key="2">
    <source>
        <dbReference type="ARBA" id="ARBA00022438"/>
    </source>
</evidence>
<feature type="domain" description="Cytosol aminopeptidase" evidence="6">
    <location>
        <begin position="410"/>
        <end position="417"/>
    </location>
</feature>
<dbReference type="HOGENOM" id="CLU_314376_0_0_1"/>
<evidence type="ECO:0000256" key="1">
    <source>
        <dbReference type="ARBA" id="ARBA00009528"/>
    </source>
</evidence>
<evidence type="ECO:0000313" key="8">
    <source>
        <dbReference type="Proteomes" id="UP000000759"/>
    </source>
</evidence>
<keyword evidence="2" id="KW-0031">Aminopeptidase</keyword>
<gene>
    <name evidence="7" type="ORF">PHATRDRAFT_44868</name>
</gene>
<dbReference type="eggNOG" id="KOG2597">
    <property type="taxonomic scope" value="Eukaryota"/>
</dbReference>
<dbReference type="InterPro" id="IPR008283">
    <property type="entry name" value="Peptidase_M17_N"/>
</dbReference>
<dbReference type="SUPFAM" id="SSF52949">
    <property type="entry name" value="Macro domain-like"/>
    <property type="match status" value="1"/>
</dbReference>
<proteinExistence type="inferred from homology"/>
<dbReference type="MEROPS" id="M17.A01"/>
<dbReference type="GeneID" id="7199576"/>
<dbReference type="PRINTS" id="PR00481">
    <property type="entry name" value="LAMNOPPTDASE"/>
</dbReference>
<sequence length="545" mass="59248">MLYPALTVFGVSLFLLANAVADASFGSWTNSAPNLRMEWTPIPVNVHVDAISDSNTTLDTYDLLFLGMNQVGKENSTIAGSLQLARINAKYDGAIDRLLEEATNFTIGDKTAIMTYNTASGQKPQTLIIIHVGATAADARKVGTDLARTIQGGKKAKSCAILLPNQKSTREASAYVTEMTTALWVGLYKDKRFKSIKDDTDDAGNVNTIDLIVPDGNYDRETIRNAIANGRTHSAAVYLSKDIVNAPHNVLNSVSLVDTAQRLNKMYKRTLRCQILDQEECQRRGMGAYLGVARGSETPAQFIHITYRPPKSTYWSKSAPKLRRLGIIGKGLLFDTGGYNIKTSMMELMKFDCGGAAAVLGAVRAIAELEPRGVEVHFVIAACENMINERAMVPGDILTASNGKTIEVVNTDAEGRLTMADALVYVDQELDCDEILELSTLTGACMISLGTSIAGLWTNNDQLAVRLLESSARTGEKIWRMPMEADYRDALKSKVADLKNLGARYGGAIHAALFLQEFVEGDKPFAHVDMGALRGAPMGLSLYLE</sequence>
<evidence type="ECO:0000256" key="5">
    <source>
        <dbReference type="SAM" id="SignalP"/>
    </source>
</evidence>
<dbReference type="PaxDb" id="2850-Phatr44868"/>
<dbReference type="AlphaFoldDB" id="B7FVX8"/>
<dbReference type="Pfam" id="PF00883">
    <property type="entry name" value="Peptidase_M17"/>
    <property type="match status" value="1"/>
</dbReference>
<dbReference type="RefSeq" id="XP_002179007.1">
    <property type="nucleotide sequence ID" value="XM_002178971.1"/>
</dbReference>
<dbReference type="OrthoDB" id="412814at2759"/>
<keyword evidence="4" id="KW-0378">Hydrolase</keyword>
<dbReference type="Gene3D" id="3.40.220.10">
    <property type="entry name" value="Leucine Aminopeptidase, subunit E, domain 1"/>
    <property type="match status" value="1"/>
</dbReference>
<dbReference type="FunCoup" id="B7FVX8">
    <property type="interactions" value="154"/>
</dbReference>
<dbReference type="Pfam" id="PF02789">
    <property type="entry name" value="Peptidase_M17_N"/>
    <property type="match status" value="1"/>
</dbReference>
<keyword evidence="8" id="KW-1185">Reference proteome</keyword>
<dbReference type="InterPro" id="IPR043472">
    <property type="entry name" value="Macro_dom-like"/>
</dbReference>
<dbReference type="GO" id="GO:0005737">
    <property type="term" value="C:cytoplasm"/>
    <property type="evidence" value="ECO:0007669"/>
    <property type="project" value="InterPro"/>
</dbReference>
<protein>
    <recommendedName>
        <fullName evidence="6">Cytosol aminopeptidase domain-containing protein</fullName>
    </recommendedName>
</protein>
<dbReference type="KEGG" id="pti:PHATRDRAFT_44868"/>
<dbReference type="CDD" id="cd00433">
    <property type="entry name" value="Peptidase_M17"/>
    <property type="match status" value="1"/>
</dbReference>
<dbReference type="InterPro" id="IPR000819">
    <property type="entry name" value="Peptidase_M17_C"/>
</dbReference>
<dbReference type="GO" id="GO:0070006">
    <property type="term" value="F:metalloaminopeptidase activity"/>
    <property type="evidence" value="ECO:0007669"/>
    <property type="project" value="InterPro"/>
</dbReference>
<evidence type="ECO:0000259" key="6">
    <source>
        <dbReference type="PROSITE" id="PS00631"/>
    </source>
</evidence>
<reference evidence="7 8" key="1">
    <citation type="journal article" date="2008" name="Nature">
        <title>The Phaeodactylum genome reveals the evolutionary history of diatom genomes.</title>
        <authorList>
            <person name="Bowler C."/>
            <person name="Allen A.E."/>
            <person name="Badger J.H."/>
            <person name="Grimwood J."/>
            <person name="Jabbari K."/>
            <person name="Kuo A."/>
            <person name="Maheswari U."/>
            <person name="Martens C."/>
            <person name="Maumus F."/>
            <person name="Otillar R.P."/>
            <person name="Rayko E."/>
            <person name="Salamov A."/>
            <person name="Vandepoele K."/>
            <person name="Beszteri B."/>
            <person name="Gruber A."/>
            <person name="Heijde M."/>
            <person name="Katinka M."/>
            <person name="Mock T."/>
            <person name="Valentin K."/>
            <person name="Verret F."/>
            <person name="Berges J.A."/>
            <person name="Brownlee C."/>
            <person name="Cadoret J.P."/>
            <person name="Chiovitti A."/>
            <person name="Choi C.J."/>
            <person name="Coesel S."/>
            <person name="De Martino A."/>
            <person name="Detter J.C."/>
            <person name="Durkin C."/>
            <person name="Falciatore A."/>
            <person name="Fournet J."/>
            <person name="Haruta M."/>
            <person name="Huysman M.J."/>
            <person name="Jenkins B.D."/>
            <person name="Jiroutova K."/>
            <person name="Jorgensen R.E."/>
            <person name="Joubert Y."/>
            <person name="Kaplan A."/>
            <person name="Kroger N."/>
            <person name="Kroth P.G."/>
            <person name="La Roche J."/>
            <person name="Lindquist E."/>
            <person name="Lommer M."/>
            <person name="Martin-Jezequel V."/>
            <person name="Lopez P.J."/>
            <person name="Lucas S."/>
            <person name="Mangogna M."/>
            <person name="McGinnis K."/>
            <person name="Medlin L.K."/>
            <person name="Montsant A."/>
            <person name="Oudot-Le Secq M.P."/>
            <person name="Napoli C."/>
            <person name="Obornik M."/>
            <person name="Parker M.S."/>
            <person name="Petit J.L."/>
            <person name="Porcel B.M."/>
            <person name="Poulsen N."/>
            <person name="Robison M."/>
            <person name="Rychlewski L."/>
            <person name="Rynearson T.A."/>
            <person name="Schmutz J."/>
            <person name="Shapiro H."/>
            <person name="Siaut M."/>
            <person name="Stanley M."/>
            <person name="Sussman M.R."/>
            <person name="Taylor A.R."/>
            <person name="Vardi A."/>
            <person name="von Dassow P."/>
            <person name="Vyverman W."/>
            <person name="Willis A."/>
            <person name="Wyrwicz L.S."/>
            <person name="Rokhsar D.S."/>
            <person name="Weissenbach J."/>
            <person name="Armbrust E.V."/>
            <person name="Green B.R."/>
            <person name="Van de Peer Y."/>
            <person name="Grigoriev I.V."/>
        </authorList>
    </citation>
    <scope>NUCLEOTIDE SEQUENCE [LARGE SCALE GENOMIC DNA]</scope>
    <source>
        <strain evidence="7 8">CCAP 1055/1</strain>
    </source>
</reference>
<evidence type="ECO:0000256" key="4">
    <source>
        <dbReference type="ARBA" id="ARBA00022801"/>
    </source>
</evidence>
<reference evidence="8" key="2">
    <citation type="submission" date="2008-08" db="EMBL/GenBank/DDBJ databases">
        <authorList>
            <consortium name="Diatom Consortium"/>
            <person name="Grigoriev I."/>
            <person name="Grimwood J."/>
            <person name="Kuo A."/>
            <person name="Otillar R.P."/>
            <person name="Salamov A."/>
            <person name="Detter J.C."/>
            <person name="Lindquist E."/>
            <person name="Shapiro H."/>
            <person name="Lucas S."/>
            <person name="Glavina del Rio T."/>
            <person name="Pitluck S."/>
            <person name="Rokhsar D."/>
            <person name="Bowler C."/>
        </authorList>
    </citation>
    <scope>GENOME REANNOTATION</scope>
    <source>
        <strain evidence="8">CCAP 1055/1</strain>
    </source>
</reference>
<evidence type="ECO:0000313" key="7">
    <source>
        <dbReference type="EMBL" id="EEC49705.1"/>
    </source>
</evidence>
<dbReference type="PANTHER" id="PTHR11963:SF23">
    <property type="entry name" value="CYTOSOL AMINOPEPTIDASE"/>
    <property type="match status" value="1"/>
</dbReference>
<dbReference type="GO" id="GO:0006508">
    <property type="term" value="P:proteolysis"/>
    <property type="evidence" value="ECO:0007669"/>
    <property type="project" value="UniProtKB-KW"/>
</dbReference>